<dbReference type="AlphaFoldDB" id="A0A7W9WY08"/>
<dbReference type="SUPFAM" id="SSF53955">
    <property type="entry name" value="Lysozyme-like"/>
    <property type="match status" value="1"/>
</dbReference>
<dbReference type="PANTHER" id="PTHR32282">
    <property type="entry name" value="BINDING PROTEIN TRANSPEPTIDASE, PUTATIVE-RELATED"/>
    <property type="match status" value="1"/>
</dbReference>
<dbReference type="Proteomes" id="UP000540787">
    <property type="component" value="Unassembled WGS sequence"/>
</dbReference>
<evidence type="ECO:0000256" key="21">
    <source>
        <dbReference type="ARBA" id="ARBA00023268"/>
    </source>
</evidence>
<evidence type="ECO:0000259" key="31">
    <source>
        <dbReference type="Pfam" id="PF17092"/>
    </source>
</evidence>
<dbReference type="InterPro" id="IPR001264">
    <property type="entry name" value="Glyco_trans_51"/>
</dbReference>
<dbReference type="InterPro" id="IPR012338">
    <property type="entry name" value="Beta-lactam/transpept-like"/>
</dbReference>
<evidence type="ECO:0000256" key="19">
    <source>
        <dbReference type="ARBA" id="ARBA00023136"/>
    </source>
</evidence>
<feature type="region of interest" description="Disordered" evidence="27">
    <location>
        <begin position="767"/>
        <end position="831"/>
    </location>
</feature>
<dbReference type="GO" id="GO:0008955">
    <property type="term" value="F:peptidoglycan glycosyltransferase activity"/>
    <property type="evidence" value="ECO:0007669"/>
    <property type="project" value="UniProtKB-EC"/>
</dbReference>
<comment type="similarity">
    <text evidence="4">In the N-terminal section; belongs to the glycosyltransferase 51 family.</text>
</comment>
<keyword evidence="22" id="KW-0961">Cell wall biogenesis/degradation</keyword>
<comment type="similarity">
    <text evidence="3">In the C-terminal section; belongs to the transpeptidase family.</text>
</comment>
<dbReference type="GO" id="GO:0009252">
    <property type="term" value="P:peptidoglycan biosynthetic process"/>
    <property type="evidence" value="ECO:0007669"/>
    <property type="project" value="UniProtKB-UniPathway"/>
</dbReference>
<evidence type="ECO:0000256" key="3">
    <source>
        <dbReference type="ARBA" id="ARBA00007090"/>
    </source>
</evidence>
<feature type="domain" description="Penicillin-binding protein OB-like" evidence="31">
    <location>
        <begin position="331"/>
        <end position="435"/>
    </location>
</feature>
<evidence type="ECO:0000256" key="22">
    <source>
        <dbReference type="ARBA" id="ARBA00023316"/>
    </source>
</evidence>
<evidence type="ECO:0000256" key="9">
    <source>
        <dbReference type="ARBA" id="ARBA00022645"/>
    </source>
</evidence>
<dbReference type="PANTHER" id="PTHR32282:SF27">
    <property type="entry name" value="PENICILLIN-BINDING PROTEIN 1A"/>
    <property type="match status" value="1"/>
</dbReference>
<dbReference type="GO" id="GO:0008360">
    <property type="term" value="P:regulation of cell shape"/>
    <property type="evidence" value="ECO:0007669"/>
    <property type="project" value="UniProtKB-KW"/>
</dbReference>
<keyword evidence="11 32" id="KW-0328">Glycosyltransferase</keyword>
<dbReference type="FunFam" id="1.10.3810.10:FF:000003">
    <property type="entry name" value="Penicillin-binding protein 1a"/>
    <property type="match status" value="1"/>
</dbReference>
<feature type="transmembrane region" description="Helical" evidence="28">
    <location>
        <begin position="21"/>
        <end position="44"/>
    </location>
</feature>
<keyword evidence="15" id="KW-0133">Cell shape</keyword>
<dbReference type="Pfam" id="PF00912">
    <property type="entry name" value="Transgly"/>
    <property type="match status" value="1"/>
</dbReference>
<dbReference type="Pfam" id="PF17092">
    <property type="entry name" value="PCB_OB"/>
    <property type="match status" value="1"/>
</dbReference>
<evidence type="ECO:0000256" key="10">
    <source>
        <dbReference type="ARBA" id="ARBA00022670"/>
    </source>
</evidence>
<evidence type="ECO:0000256" key="7">
    <source>
        <dbReference type="ARBA" id="ARBA00022475"/>
    </source>
</evidence>
<evidence type="ECO:0000256" key="23">
    <source>
        <dbReference type="ARBA" id="ARBA00034000"/>
    </source>
</evidence>
<comment type="pathway">
    <text evidence="2">Cell wall biogenesis; peptidoglycan biosynthesis.</text>
</comment>
<comment type="catalytic activity">
    <reaction evidence="23">
        <text>Preferential cleavage: (Ac)2-L-Lys-D-Ala-|-D-Ala. Also transpeptidation of peptidyl-alanyl moieties that are N-acyl substituents of D-alanine.</text>
        <dbReference type="EC" id="3.4.16.4"/>
    </reaction>
</comment>
<feature type="domain" description="Penicillin-binding protein transpeptidase" evidence="29">
    <location>
        <begin position="438"/>
        <end position="687"/>
    </location>
</feature>
<dbReference type="InterPro" id="IPR050396">
    <property type="entry name" value="Glycosyltr_51/Transpeptidase"/>
</dbReference>
<dbReference type="InterPro" id="IPR001460">
    <property type="entry name" value="PCN-bd_Tpept"/>
</dbReference>
<dbReference type="InterPro" id="IPR036950">
    <property type="entry name" value="PBP_transglycosylase"/>
</dbReference>
<evidence type="ECO:0000256" key="4">
    <source>
        <dbReference type="ARBA" id="ARBA00007739"/>
    </source>
</evidence>
<evidence type="ECO:0000256" key="18">
    <source>
        <dbReference type="ARBA" id="ARBA00022989"/>
    </source>
</evidence>
<dbReference type="NCBIfam" id="TIGR02074">
    <property type="entry name" value="PBP_1a_fam"/>
    <property type="match status" value="1"/>
</dbReference>
<feature type="domain" description="Glycosyl transferase family 51" evidence="30">
    <location>
        <begin position="72"/>
        <end position="243"/>
    </location>
</feature>
<name>A0A7W9WY08_9BURK</name>
<reference evidence="32 33" key="1">
    <citation type="submission" date="2020-08" db="EMBL/GenBank/DDBJ databases">
        <title>The Agave Microbiome: Exploring the role of microbial communities in plant adaptations to desert environments.</title>
        <authorList>
            <person name="Partida-Martinez L.P."/>
        </authorList>
    </citation>
    <scope>NUCLEOTIDE SEQUENCE [LARGE SCALE GENOMIC DNA]</scope>
    <source>
        <strain evidence="32 33">AT3.2</strain>
    </source>
</reference>
<evidence type="ECO:0000256" key="5">
    <source>
        <dbReference type="ARBA" id="ARBA00012448"/>
    </source>
</evidence>
<keyword evidence="20" id="KW-0046">Antibiotic resistance</keyword>
<evidence type="ECO:0000256" key="1">
    <source>
        <dbReference type="ARBA" id="ARBA00004249"/>
    </source>
</evidence>
<evidence type="ECO:0000256" key="16">
    <source>
        <dbReference type="ARBA" id="ARBA00022968"/>
    </source>
</evidence>
<keyword evidence="18 28" id="KW-1133">Transmembrane helix</keyword>
<keyword evidence="8" id="KW-0997">Cell inner membrane</keyword>
<dbReference type="GO" id="GO:0005886">
    <property type="term" value="C:plasma membrane"/>
    <property type="evidence" value="ECO:0007669"/>
    <property type="project" value="UniProtKB-SubCell"/>
</dbReference>
<keyword evidence="9" id="KW-0121">Carboxypeptidase</keyword>
<dbReference type="GO" id="GO:0006508">
    <property type="term" value="P:proteolysis"/>
    <property type="evidence" value="ECO:0007669"/>
    <property type="project" value="UniProtKB-KW"/>
</dbReference>
<keyword evidence="13 28" id="KW-0812">Transmembrane</keyword>
<dbReference type="GO" id="GO:0009002">
    <property type="term" value="F:serine-type D-Ala-D-Ala carboxypeptidase activity"/>
    <property type="evidence" value="ECO:0007669"/>
    <property type="project" value="UniProtKB-EC"/>
</dbReference>
<evidence type="ECO:0000256" key="20">
    <source>
        <dbReference type="ARBA" id="ARBA00023251"/>
    </source>
</evidence>
<keyword evidence="14 32" id="KW-0378">Hydrolase</keyword>
<dbReference type="Pfam" id="PF00905">
    <property type="entry name" value="Transpeptidase"/>
    <property type="match status" value="1"/>
</dbReference>
<comment type="subcellular location">
    <subcellularLocation>
        <location evidence="1">Cell inner membrane</location>
        <topology evidence="1">Single-pass type II membrane protein</topology>
    </subcellularLocation>
</comment>
<gene>
    <name evidence="32" type="ORF">HD842_001029</name>
</gene>
<evidence type="ECO:0000313" key="33">
    <source>
        <dbReference type="Proteomes" id="UP000540787"/>
    </source>
</evidence>
<evidence type="ECO:0000256" key="26">
    <source>
        <dbReference type="ARBA" id="ARBA00060592"/>
    </source>
</evidence>
<dbReference type="GO" id="GO:0030288">
    <property type="term" value="C:outer membrane-bounded periplasmic space"/>
    <property type="evidence" value="ECO:0007669"/>
    <property type="project" value="TreeGrafter"/>
</dbReference>
<evidence type="ECO:0000256" key="25">
    <source>
        <dbReference type="ARBA" id="ARBA00049902"/>
    </source>
</evidence>
<evidence type="ECO:0000256" key="8">
    <source>
        <dbReference type="ARBA" id="ARBA00022519"/>
    </source>
</evidence>
<keyword evidence="7" id="KW-1003">Cell membrane</keyword>
<organism evidence="32 33">
    <name type="scientific">Massilia aurea</name>
    <dbReference type="NCBI Taxonomy" id="373040"/>
    <lineage>
        <taxon>Bacteria</taxon>
        <taxon>Pseudomonadati</taxon>
        <taxon>Pseudomonadota</taxon>
        <taxon>Betaproteobacteria</taxon>
        <taxon>Burkholderiales</taxon>
        <taxon>Oxalobacteraceae</taxon>
        <taxon>Telluria group</taxon>
        <taxon>Massilia</taxon>
    </lineage>
</organism>
<dbReference type="InterPro" id="IPR031376">
    <property type="entry name" value="PCB_OB"/>
</dbReference>
<evidence type="ECO:0000256" key="28">
    <source>
        <dbReference type="SAM" id="Phobius"/>
    </source>
</evidence>
<keyword evidence="33" id="KW-1185">Reference proteome</keyword>
<dbReference type="Gene3D" id="3.40.710.10">
    <property type="entry name" value="DD-peptidase/beta-lactamase superfamily"/>
    <property type="match status" value="2"/>
</dbReference>
<evidence type="ECO:0000256" key="14">
    <source>
        <dbReference type="ARBA" id="ARBA00022801"/>
    </source>
</evidence>
<evidence type="ECO:0000259" key="29">
    <source>
        <dbReference type="Pfam" id="PF00905"/>
    </source>
</evidence>
<evidence type="ECO:0000256" key="11">
    <source>
        <dbReference type="ARBA" id="ARBA00022676"/>
    </source>
</evidence>
<evidence type="ECO:0000256" key="13">
    <source>
        <dbReference type="ARBA" id="ARBA00022692"/>
    </source>
</evidence>
<dbReference type="EMBL" id="JACHBX010000001">
    <property type="protein sequence ID" value="MBB6132918.1"/>
    <property type="molecule type" value="Genomic_DNA"/>
</dbReference>
<keyword evidence="21" id="KW-0511">Multifunctional enzyme</keyword>
<dbReference type="EC" id="2.4.99.28" evidence="24"/>
<accession>A0A7W9WY08</accession>
<keyword evidence="12 32" id="KW-0808">Transferase</keyword>
<evidence type="ECO:0000256" key="6">
    <source>
        <dbReference type="ARBA" id="ARBA00018638"/>
    </source>
</evidence>
<evidence type="ECO:0000256" key="24">
    <source>
        <dbReference type="ARBA" id="ARBA00044770"/>
    </source>
</evidence>
<feature type="compositionally biased region" description="Pro residues" evidence="27">
    <location>
        <begin position="790"/>
        <end position="824"/>
    </location>
</feature>
<evidence type="ECO:0000256" key="2">
    <source>
        <dbReference type="ARBA" id="ARBA00004752"/>
    </source>
</evidence>
<dbReference type="UniPathway" id="UPA00219"/>
<sequence>MKATNQQSGKTLLGMKRAYAYVLIFFAALVLIAAGLAIGVWSAISPKVPAIDAVTDYRPKIPLRIYTQDNVLIGQFGVEHRDFVPIAKIPAMMKSAVLAIEDTRFYEHGGIDFIRAMGAARANLRGGFRQGASTITMQVARNFFLTNEKTLSRKLTEVALAYKIEGSLTKDQILELYMNQIYLGQRSYGFSSAARSYFGKTLDQLSLAETAMLAGLPQNPARTNPVSNPKRAAARQHAILKRLLELGTITQAQYTAALAEPLRVKRDAGQKFDTPAQYVAELARQAVYEQFGEEAYTRGIVVTTTIRAAEQKAAYESVRRNVLAYDGRHGYRGPEARVELPSDPEQRDEAIADALQARRSSDGLLAGVVLAASTSQVRVTLLSGEDIVIKGAGLKFASPGLQPTARESLRITPGAVIRVSKDKAGDWAIVQVPQVEAAFVAIDAETGAYHALVGGFDYNLQKFNHVTQAWRQPGSSIKPFVYSAALEKGYSPTTRILDAPIELPGASEDNPWRPQNDDGVFDGEVTLRQALVKSKNVPTVRVLRAVSVDFAHQYLEHFGFDLARHPRNYTMALGTGAVTPLQLAGAYSVFANGGYRVKPYLIQRIVDGNGSVIAEVPPSQGPQEATRVITARNAFVVDSMLRDVARFGTAAGSAKQLGRTDLAGKTGTTNDAIDGWFAGYAGKVVAVSWMGYDEPRSLGGREFGSTLAMPIWIDYMRVALAKVPPQERTPPDDLVNDGRDWIYPEYADAVETRTIDIAVAPPAAPVDEFQQPLDDAPLEGPSPLEALPNVAPPTPPAQPPQPAPQAPQAPQPPALPPQQPPQAPAPDNSLW</sequence>
<evidence type="ECO:0000256" key="12">
    <source>
        <dbReference type="ARBA" id="ARBA00022679"/>
    </source>
</evidence>
<dbReference type="Gene3D" id="1.10.3810.10">
    <property type="entry name" value="Biosynthetic peptidoglycan transglycosylase-like"/>
    <property type="match status" value="1"/>
</dbReference>
<keyword evidence="10" id="KW-0645">Protease</keyword>
<evidence type="ECO:0000256" key="17">
    <source>
        <dbReference type="ARBA" id="ARBA00022984"/>
    </source>
</evidence>
<dbReference type="GO" id="GO:0008658">
    <property type="term" value="F:penicillin binding"/>
    <property type="evidence" value="ECO:0007669"/>
    <property type="project" value="InterPro"/>
</dbReference>
<dbReference type="EC" id="3.4.16.4" evidence="5"/>
<dbReference type="GO" id="GO:0046677">
    <property type="term" value="P:response to antibiotic"/>
    <property type="evidence" value="ECO:0007669"/>
    <property type="project" value="UniProtKB-KW"/>
</dbReference>
<comment type="catalytic activity">
    <reaction evidence="25">
        <text>[GlcNAc-(1-&gt;4)-Mur2Ac(oyl-L-Ala-gamma-D-Glu-L-Lys-D-Ala-D-Ala)](n)-di-trans,octa-cis-undecaprenyl diphosphate + beta-D-GlcNAc-(1-&gt;4)-Mur2Ac(oyl-L-Ala-gamma-D-Glu-L-Lys-D-Ala-D-Ala)-di-trans,octa-cis-undecaprenyl diphosphate = [GlcNAc-(1-&gt;4)-Mur2Ac(oyl-L-Ala-gamma-D-Glu-L-Lys-D-Ala-D-Ala)](n+1)-di-trans,octa-cis-undecaprenyl diphosphate + di-trans,octa-cis-undecaprenyl diphosphate + H(+)</text>
        <dbReference type="Rhea" id="RHEA:23708"/>
        <dbReference type="Rhea" id="RHEA-COMP:9602"/>
        <dbReference type="Rhea" id="RHEA-COMP:9603"/>
        <dbReference type="ChEBI" id="CHEBI:15378"/>
        <dbReference type="ChEBI" id="CHEBI:58405"/>
        <dbReference type="ChEBI" id="CHEBI:60033"/>
        <dbReference type="ChEBI" id="CHEBI:78435"/>
        <dbReference type="EC" id="2.4.99.28"/>
    </reaction>
</comment>
<keyword evidence="16" id="KW-0735">Signal-anchor</keyword>
<evidence type="ECO:0000313" key="32">
    <source>
        <dbReference type="EMBL" id="MBB6132918.1"/>
    </source>
</evidence>
<comment type="pathway">
    <text evidence="26">Glycan biosynthesis.</text>
</comment>
<dbReference type="InterPro" id="IPR023346">
    <property type="entry name" value="Lysozyme-like_dom_sf"/>
</dbReference>
<evidence type="ECO:0000256" key="15">
    <source>
        <dbReference type="ARBA" id="ARBA00022960"/>
    </source>
</evidence>
<proteinExistence type="inferred from homology"/>
<evidence type="ECO:0000259" key="30">
    <source>
        <dbReference type="Pfam" id="PF00912"/>
    </source>
</evidence>
<keyword evidence="19 28" id="KW-0472">Membrane</keyword>
<keyword evidence="17" id="KW-0573">Peptidoglycan synthesis</keyword>
<evidence type="ECO:0000256" key="27">
    <source>
        <dbReference type="SAM" id="MobiDB-lite"/>
    </source>
</evidence>
<dbReference type="GO" id="GO:0071555">
    <property type="term" value="P:cell wall organization"/>
    <property type="evidence" value="ECO:0007669"/>
    <property type="project" value="UniProtKB-KW"/>
</dbReference>
<comment type="caution">
    <text evidence="32">The sequence shown here is derived from an EMBL/GenBank/DDBJ whole genome shotgun (WGS) entry which is preliminary data.</text>
</comment>
<protein>
    <recommendedName>
        <fullName evidence="6">Penicillin-binding protein 1A</fullName>
        <ecNumber evidence="24">2.4.99.28</ecNumber>
        <ecNumber evidence="5">3.4.16.4</ecNumber>
    </recommendedName>
</protein>
<dbReference type="SUPFAM" id="SSF56601">
    <property type="entry name" value="beta-lactamase/transpeptidase-like"/>
    <property type="match status" value="1"/>
</dbReference>